<gene>
    <name evidence="1" type="ORF">MCEL_26870</name>
</gene>
<dbReference type="STRING" id="1249101.BST21_19755"/>
<name>A0A1X0BNA0_MYCCF</name>
<protein>
    <submittedName>
        <fullName evidence="1">Uncharacterized protein</fullName>
    </submittedName>
</protein>
<dbReference type="Proteomes" id="UP000466431">
    <property type="component" value="Chromosome"/>
</dbReference>
<reference evidence="1 2" key="1">
    <citation type="journal article" date="2019" name="Emerg. Microbes Infect.">
        <title>Comprehensive subspecies identification of 175 nontuberculous mycobacteria species based on 7547 genomic profiles.</title>
        <authorList>
            <person name="Matsumoto Y."/>
            <person name="Kinjo T."/>
            <person name="Motooka D."/>
            <person name="Nabeya D."/>
            <person name="Jung N."/>
            <person name="Uechi K."/>
            <person name="Horii T."/>
            <person name="Iida T."/>
            <person name="Fujita J."/>
            <person name="Nakamura S."/>
        </authorList>
    </citation>
    <scope>NUCLEOTIDE SEQUENCE [LARGE SCALE GENOMIC DNA]</scope>
    <source>
        <strain evidence="1 2">JCM 18439</strain>
    </source>
</reference>
<evidence type="ECO:0000313" key="2">
    <source>
        <dbReference type="Proteomes" id="UP000466431"/>
    </source>
</evidence>
<accession>A0A1X0BNA0</accession>
<dbReference type="RefSeq" id="WP_067224001.1">
    <property type="nucleotide sequence ID" value="NZ_AP022591.1"/>
</dbReference>
<proteinExistence type="predicted"/>
<sequence length="82" mass="8286">MTVRATLALLLAVAAAVGSVLSWLAAATTVVVAPVLEGEPQTTSVEYSAPLLGLALVLATVAGVLAVLAVAHLRRRRTSAPK</sequence>
<dbReference type="EMBL" id="AP022591">
    <property type="protein sequence ID" value="BBY44392.1"/>
    <property type="molecule type" value="Genomic_DNA"/>
</dbReference>
<organism evidence="1 2">
    <name type="scientific">Mycolicibacterium celeriflavum</name>
    <name type="common">Mycobacterium celeriflavum</name>
    <dbReference type="NCBI Taxonomy" id="1249101"/>
    <lineage>
        <taxon>Bacteria</taxon>
        <taxon>Bacillati</taxon>
        <taxon>Actinomycetota</taxon>
        <taxon>Actinomycetes</taxon>
        <taxon>Mycobacteriales</taxon>
        <taxon>Mycobacteriaceae</taxon>
        <taxon>Mycolicibacterium</taxon>
    </lineage>
</organism>
<dbReference type="AlphaFoldDB" id="A0A1X0BNA0"/>
<keyword evidence="2" id="KW-1185">Reference proteome</keyword>
<evidence type="ECO:0000313" key="1">
    <source>
        <dbReference type="EMBL" id="BBY44392.1"/>
    </source>
</evidence>
<dbReference type="KEGG" id="mcee:MCEL_26870"/>